<reference evidence="1" key="2">
    <citation type="submission" date="2021-04" db="EMBL/GenBank/DDBJ databases">
        <authorList>
            <person name="Podell S."/>
        </authorList>
    </citation>
    <scope>NUCLEOTIDE SEQUENCE</scope>
    <source>
        <strain evidence="1">Hildebrandi</strain>
    </source>
</reference>
<comment type="caution">
    <text evidence="1">The sequence shown here is derived from an EMBL/GenBank/DDBJ whole genome shotgun (WGS) entry which is preliminary data.</text>
</comment>
<dbReference type="OrthoDB" id="45148at2759"/>
<reference evidence="1" key="1">
    <citation type="journal article" date="2021" name="Sci. Rep.">
        <title>Diploid genomic architecture of Nitzschia inconspicua, an elite biomass production diatom.</title>
        <authorList>
            <person name="Oliver A."/>
            <person name="Podell S."/>
            <person name="Pinowska A."/>
            <person name="Traller J.C."/>
            <person name="Smith S.R."/>
            <person name="McClure R."/>
            <person name="Beliaev A."/>
            <person name="Bohutskyi P."/>
            <person name="Hill E.A."/>
            <person name="Rabines A."/>
            <person name="Zheng H."/>
            <person name="Allen L.Z."/>
            <person name="Kuo A."/>
            <person name="Grigoriev I.V."/>
            <person name="Allen A.E."/>
            <person name="Hazlebeck D."/>
            <person name="Allen E.E."/>
        </authorList>
    </citation>
    <scope>NUCLEOTIDE SEQUENCE</scope>
    <source>
        <strain evidence="1">Hildebrandi</strain>
    </source>
</reference>
<dbReference type="Proteomes" id="UP000693970">
    <property type="component" value="Unassembled WGS sequence"/>
</dbReference>
<accession>A0A9K3LCG8</accession>
<protein>
    <submittedName>
        <fullName evidence="1">Uncharacterized protein</fullName>
    </submittedName>
</protein>
<proteinExistence type="predicted"/>
<dbReference type="EMBL" id="JAGRRH010000014">
    <property type="protein sequence ID" value="KAG7358746.1"/>
    <property type="molecule type" value="Genomic_DNA"/>
</dbReference>
<gene>
    <name evidence="1" type="ORF">IV203_015335</name>
</gene>
<evidence type="ECO:0000313" key="2">
    <source>
        <dbReference type="Proteomes" id="UP000693970"/>
    </source>
</evidence>
<organism evidence="1 2">
    <name type="scientific">Nitzschia inconspicua</name>
    <dbReference type="NCBI Taxonomy" id="303405"/>
    <lineage>
        <taxon>Eukaryota</taxon>
        <taxon>Sar</taxon>
        <taxon>Stramenopiles</taxon>
        <taxon>Ochrophyta</taxon>
        <taxon>Bacillariophyta</taxon>
        <taxon>Bacillariophyceae</taxon>
        <taxon>Bacillariophycidae</taxon>
        <taxon>Bacillariales</taxon>
        <taxon>Bacillariaceae</taxon>
        <taxon>Nitzschia</taxon>
    </lineage>
</organism>
<keyword evidence="2" id="KW-1185">Reference proteome</keyword>
<dbReference type="AlphaFoldDB" id="A0A9K3LCG8"/>
<evidence type="ECO:0000313" key="1">
    <source>
        <dbReference type="EMBL" id="KAG7358746.1"/>
    </source>
</evidence>
<name>A0A9K3LCG8_9STRA</name>
<sequence length="418" mass="46184">MYRSVRQATIIHAKLRIPNPSLTLPIIKQLNGIYGTFQQCMNLDKQADCQSKVARYQSNFGTPDCYLSRPTVNCPTEATERSSNVSSFQAMCQLFDNQAHYQSKFETPVCYLSCPPVPMEPFKQCIVPFDQQPHHQSKFDTPGCYLSCPTASMVRSKNVSFRLTIMMKRQRITNNKFAQRASFILCATLLFRTDVTVLSLSTLSRRHILRKSIAGLTAVVTSSPLLLYQPDPSCAACLQGDLRPECIGVYKVPMDDAVLPFIGSKEALKRFAPDLEYVPPISSPKSIPIALEILETQQLAANDIKDVVSAGRLEEAGIKILNLIPKVTSSGRYILSTLQERTTASSTIDELKISMLENQLNNMIALFGECDVVIGQGLRGQMGVSAVAQLTILSSLRDASSALDDFLVLATKLLEGSR</sequence>